<feature type="compositionally biased region" description="Basic and acidic residues" evidence="1">
    <location>
        <begin position="158"/>
        <end position="175"/>
    </location>
</feature>
<comment type="caution">
    <text evidence="2">The sequence shown here is derived from an EMBL/GenBank/DDBJ whole genome shotgun (WGS) entry which is preliminary data.</text>
</comment>
<evidence type="ECO:0000313" key="2">
    <source>
        <dbReference type="EMBL" id="KAK4135478.1"/>
    </source>
</evidence>
<dbReference type="Proteomes" id="UP001304895">
    <property type="component" value="Unassembled WGS sequence"/>
</dbReference>
<reference evidence="2" key="2">
    <citation type="submission" date="2023-05" db="EMBL/GenBank/DDBJ databases">
        <authorList>
            <consortium name="Lawrence Berkeley National Laboratory"/>
            <person name="Steindorff A."/>
            <person name="Hensen N."/>
            <person name="Bonometti L."/>
            <person name="Westerberg I."/>
            <person name="Brannstrom I.O."/>
            <person name="Guillou S."/>
            <person name="Cros-Aarteil S."/>
            <person name="Calhoun S."/>
            <person name="Haridas S."/>
            <person name="Kuo A."/>
            <person name="Mondo S."/>
            <person name="Pangilinan J."/>
            <person name="Riley R."/>
            <person name="Labutti K."/>
            <person name="Andreopoulos B."/>
            <person name="Lipzen A."/>
            <person name="Chen C."/>
            <person name="Yanf M."/>
            <person name="Daum C."/>
            <person name="Ng V."/>
            <person name="Clum A."/>
            <person name="Ohm R."/>
            <person name="Martin F."/>
            <person name="Silar P."/>
            <person name="Natvig D."/>
            <person name="Lalanne C."/>
            <person name="Gautier V."/>
            <person name="Ament-Velasquez S.L."/>
            <person name="Kruys A."/>
            <person name="Hutchinson M.I."/>
            <person name="Powell A.J."/>
            <person name="Barry K."/>
            <person name="Miller A.N."/>
            <person name="Grigoriev I.V."/>
            <person name="Debuchy R."/>
            <person name="Gladieux P."/>
            <person name="Thoren M.H."/>
            <person name="Johannesson H."/>
        </authorList>
    </citation>
    <scope>NUCLEOTIDE SEQUENCE</scope>
    <source>
        <strain evidence="2">CBS 123565</strain>
    </source>
</reference>
<accession>A0AAN6UM93</accession>
<evidence type="ECO:0000313" key="3">
    <source>
        <dbReference type="Proteomes" id="UP001304895"/>
    </source>
</evidence>
<dbReference type="EMBL" id="MU853406">
    <property type="protein sequence ID" value="KAK4135478.1"/>
    <property type="molecule type" value="Genomic_DNA"/>
</dbReference>
<protein>
    <submittedName>
        <fullName evidence="2">Uncharacterized protein</fullName>
    </submittedName>
</protein>
<feature type="region of interest" description="Disordered" evidence="1">
    <location>
        <begin position="148"/>
        <end position="175"/>
    </location>
</feature>
<reference evidence="2" key="1">
    <citation type="journal article" date="2023" name="Mol. Phylogenet. Evol.">
        <title>Genome-scale phylogeny and comparative genomics of the fungal order Sordariales.</title>
        <authorList>
            <person name="Hensen N."/>
            <person name="Bonometti L."/>
            <person name="Westerberg I."/>
            <person name="Brannstrom I.O."/>
            <person name="Guillou S."/>
            <person name="Cros-Aarteil S."/>
            <person name="Calhoun S."/>
            <person name="Haridas S."/>
            <person name="Kuo A."/>
            <person name="Mondo S."/>
            <person name="Pangilinan J."/>
            <person name="Riley R."/>
            <person name="LaButti K."/>
            <person name="Andreopoulos B."/>
            <person name="Lipzen A."/>
            <person name="Chen C."/>
            <person name="Yan M."/>
            <person name="Daum C."/>
            <person name="Ng V."/>
            <person name="Clum A."/>
            <person name="Steindorff A."/>
            <person name="Ohm R.A."/>
            <person name="Martin F."/>
            <person name="Silar P."/>
            <person name="Natvig D.O."/>
            <person name="Lalanne C."/>
            <person name="Gautier V."/>
            <person name="Ament-Velasquez S.L."/>
            <person name="Kruys A."/>
            <person name="Hutchinson M.I."/>
            <person name="Powell A.J."/>
            <person name="Barry K."/>
            <person name="Miller A.N."/>
            <person name="Grigoriev I.V."/>
            <person name="Debuchy R."/>
            <person name="Gladieux P."/>
            <person name="Hiltunen Thoren M."/>
            <person name="Johannesson H."/>
        </authorList>
    </citation>
    <scope>NUCLEOTIDE SEQUENCE</scope>
    <source>
        <strain evidence="2">CBS 123565</strain>
    </source>
</reference>
<evidence type="ECO:0000256" key="1">
    <source>
        <dbReference type="SAM" id="MobiDB-lite"/>
    </source>
</evidence>
<proteinExistence type="predicted"/>
<name>A0AAN6UM93_9PEZI</name>
<keyword evidence="3" id="KW-1185">Reference proteome</keyword>
<sequence length="175" mass="20124">MPDLRHKAILAAARATANPQDDPAIVRARRKNLYPWPLELWHARPRLPEPRFPALLTPDGPISSVSKLEKLVEAESPLEAIETVEVDRNDVEIRKVTVYNMSFDEYWKMRDKAEVCLGSETEDRMLVMFREKSRYAWIVKALKEGVTLGDEDEDEDTDKTKDEDTDKTKEKSVPA</sequence>
<gene>
    <name evidence="2" type="ORF">BT67DRAFT_441124</name>
</gene>
<dbReference type="AlphaFoldDB" id="A0AAN6UM93"/>
<organism evidence="2 3">
    <name type="scientific">Trichocladium antarcticum</name>
    <dbReference type="NCBI Taxonomy" id="1450529"/>
    <lineage>
        <taxon>Eukaryota</taxon>
        <taxon>Fungi</taxon>
        <taxon>Dikarya</taxon>
        <taxon>Ascomycota</taxon>
        <taxon>Pezizomycotina</taxon>
        <taxon>Sordariomycetes</taxon>
        <taxon>Sordariomycetidae</taxon>
        <taxon>Sordariales</taxon>
        <taxon>Chaetomiaceae</taxon>
        <taxon>Trichocladium</taxon>
    </lineage>
</organism>